<proteinExistence type="predicted"/>
<dbReference type="PROSITE" id="PS50234">
    <property type="entry name" value="VWFA"/>
    <property type="match status" value="1"/>
</dbReference>
<keyword evidence="1" id="KW-1133">Transmembrane helix</keyword>
<feature type="domain" description="VWFA" evidence="2">
    <location>
        <begin position="86"/>
        <end position="277"/>
    </location>
</feature>
<evidence type="ECO:0000313" key="3">
    <source>
        <dbReference type="EMBL" id="MBO8457025.1"/>
    </source>
</evidence>
<evidence type="ECO:0000259" key="2">
    <source>
        <dbReference type="PROSITE" id="PS50234"/>
    </source>
</evidence>
<comment type="caution">
    <text evidence="3">The sequence shown here is derived from an EMBL/GenBank/DDBJ whole genome shotgun (WGS) entry which is preliminary data.</text>
</comment>
<reference evidence="3" key="1">
    <citation type="submission" date="2020-10" db="EMBL/GenBank/DDBJ databases">
        <authorList>
            <person name="Gilroy R."/>
        </authorList>
    </citation>
    <scope>NUCLEOTIDE SEQUENCE</scope>
    <source>
        <strain evidence="3">10532</strain>
    </source>
</reference>
<feature type="transmembrane region" description="Helical" evidence="1">
    <location>
        <begin position="50"/>
        <end position="75"/>
    </location>
</feature>
<keyword evidence="1" id="KW-0812">Transmembrane</keyword>
<dbReference type="AlphaFoldDB" id="A0A9D9N1S4"/>
<dbReference type="EMBL" id="JADIMM010000024">
    <property type="protein sequence ID" value="MBO8457025.1"/>
    <property type="molecule type" value="Genomic_DNA"/>
</dbReference>
<sequence>MSESNLFFENPSALSFLILPVFAVFFLFLRWKKCRQTLNSLSGAHIGRVVFFRAFFSVLSWVCLIIALAAPFWGWNLVPEKRMGESVAIVFDISRSMLCKDEYNPLEIDTTEPITRLEAQKIWVKSLLDSLEGVLCSGIIAKGRSSVAVPMCYDRTVFGTLLSYLSPDLSGAAGTDLGQALEVALTSFSENSGNKKYIVFITDGGDLSESLASSLGKINDSVTVIFVGVGGFVPAVVPDTDGNPLRDFSSGNPAGEVIKTVLEENQLKEYARLCNGMYVRLNSSGSVKDVSEKIKSSAKGEIIYTYSPKSRRNLFLVFSLIFLILSKMNFVNGIFVSRNSERQKKNPGCEA</sequence>
<evidence type="ECO:0000256" key="1">
    <source>
        <dbReference type="SAM" id="Phobius"/>
    </source>
</evidence>
<dbReference type="InterPro" id="IPR036465">
    <property type="entry name" value="vWFA_dom_sf"/>
</dbReference>
<keyword evidence="1" id="KW-0472">Membrane</keyword>
<dbReference type="Proteomes" id="UP000823638">
    <property type="component" value="Unassembled WGS sequence"/>
</dbReference>
<dbReference type="InterPro" id="IPR002035">
    <property type="entry name" value="VWF_A"/>
</dbReference>
<organism evidence="3 4">
    <name type="scientific">Candidatus Gallitreponema excrementavium</name>
    <dbReference type="NCBI Taxonomy" id="2840840"/>
    <lineage>
        <taxon>Bacteria</taxon>
        <taxon>Pseudomonadati</taxon>
        <taxon>Spirochaetota</taxon>
        <taxon>Spirochaetia</taxon>
        <taxon>Spirochaetales</taxon>
        <taxon>Candidatus Gallitreponema</taxon>
    </lineage>
</organism>
<dbReference type="SUPFAM" id="SSF53300">
    <property type="entry name" value="vWA-like"/>
    <property type="match status" value="1"/>
</dbReference>
<feature type="transmembrane region" description="Helical" evidence="1">
    <location>
        <begin position="314"/>
        <end position="336"/>
    </location>
</feature>
<reference evidence="3" key="2">
    <citation type="journal article" date="2021" name="PeerJ">
        <title>Extensive microbial diversity within the chicken gut microbiome revealed by metagenomics and culture.</title>
        <authorList>
            <person name="Gilroy R."/>
            <person name="Ravi A."/>
            <person name="Getino M."/>
            <person name="Pursley I."/>
            <person name="Horton D.L."/>
            <person name="Alikhan N.F."/>
            <person name="Baker D."/>
            <person name="Gharbi K."/>
            <person name="Hall N."/>
            <person name="Watson M."/>
            <person name="Adriaenssens E.M."/>
            <person name="Foster-Nyarko E."/>
            <person name="Jarju S."/>
            <person name="Secka A."/>
            <person name="Antonio M."/>
            <person name="Oren A."/>
            <person name="Chaudhuri R.R."/>
            <person name="La Ragione R."/>
            <person name="Hildebrand F."/>
            <person name="Pallen M.J."/>
        </authorList>
    </citation>
    <scope>NUCLEOTIDE SEQUENCE</scope>
    <source>
        <strain evidence="3">10532</strain>
    </source>
</reference>
<feature type="transmembrane region" description="Helical" evidence="1">
    <location>
        <begin position="12"/>
        <end position="29"/>
    </location>
</feature>
<name>A0A9D9N1S4_9SPIR</name>
<gene>
    <name evidence="3" type="ORF">IAA81_02215</name>
</gene>
<dbReference type="SMART" id="SM00327">
    <property type="entry name" value="VWA"/>
    <property type="match status" value="1"/>
</dbReference>
<dbReference type="Gene3D" id="3.40.50.410">
    <property type="entry name" value="von Willebrand factor, type A domain"/>
    <property type="match status" value="1"/>
</dbReference>
<evidence type="ECO:0000313" key="4">
    <source>
        <dbReference type="Proteomes" id="UP000823638"/>
    </source>
</evidence>
<accession>A0A9D9N1S4</accession>
<dbReference type="Pfam" id="PF13519">
    <property type="entry name" value="VWA_2"/>
    <property type="match status" value="1"/>
</dbReference>
<protein>
    <submittedName>
        <fullName evidence="3">VWA domain-containing protein</fullName>
    </submittedName>
</protein>